<evidence type="ECO:0000313" key="3">
    <source>
        <dbReference type="Proteomes" id="UP000198990"/>
    </source>
</evidence>
<keyword evidence="3" id="KW-1185">Reference proteome</keyword>
<evidence type="ECO:0000313" key="2">
    <source>
        <dbReference type="EMBL" id="SEK39817.1"/>
    </source>
</evidence>
<keyword evidence="2" id="KW-0560">Oxidoreductase</keyword>
<gene>
    <name evidence="2" type="ORF">SAMN04488008_101407</name>
</gene>
<dbReference type="GO" id="GO:0051213">
    <property type="term" value="F:dioxygenase activity"/>
    <property type="evidence" value="ECO:0007669"/>
    <property type="project" value="UniProtKB-KW"/>
</dbReference>
<feature type="domain" description="VOC" evidence="1">
    <location>
        <begin position="4"/>
        <end position="128"/>
    </location>
</feature>
<dbReference type="Proteomes" id="UP000198990">
    <property type="component" value="Unassembled WGS sequence"/>
</dbReference>
<dbReference type="SUPFAM" id="SSF54593">
    <property type="entry name" value="Glyoxalase/Bleomycin resistance protein/Dihydroxybiphenyl dioxygenase"/>
    <property type="match status" value="1"/>
</dbReference>
<dbReference type="InterPro" id="IPR029068">
    <property type="entry name" value="Glyas_Bleomycin-R_OHBP_Dase"/>
</dbReference>
<dbReference type="InterPro" id="IPR004360">
    <property type="entry name" value="Glyas_Fos-R_dOase_dom"/>
</dbReference>
<reference evidence="3" key="1">
    <citation type="submission" date="2016-10" db="EMBL/GenBank/DDBJ databases">
        <authorList>
            <person name="Varghese N."/>
            <person name="Submissions S."/>
        </authorList>
    </citation>
    <scope>NUCLEOTIDE SEQUENCE [LARGE SCALE GENOMIC DNA]</scope>
    <source>
        <strain evidence="3">DSM 16471</strain>
    </source>
</reference>
<accession>A0A1H7GQN0</accession>
<name>A0A1H7GQN0_9FLAO</name>
<dbReference type="STRING" id="228957.SAMN04488008_101407"/>
<sequence>MKQAIARIAIVVDDYNKAIEFYTKKLDFLLVEDTDLGDGKRWVVVAPQGTSECSLVLAKADGEEQESRVGNQTGGRVFLFLYTDDFWRDYYKMVERGIKISREPEKMPYGMVAVFKDLYGNMWDLLEPNTTNGSD</sequence>
<dbReference type="PANTHER" id="PTHR36437">
    <property type="entry name" value="GLYOXALASE/BLEOMYCIN RESISTANCE PROTEIN/DIOXYGENASE"/>
    <property type="match status" value="1"/>
</dbReference>
<dbReference type="Gene3D" id="3.10.180.10">
    <property type="entry name" value="2,3-Dihydroxybiphenyl 1,2-Dioxygenase, domain 1"/>
    <property type="match status" value="1"/>
</dbReference>
<dbReference type="OrthoDB" id="9794917at2"/>
<protein>
    <submittedName>
        <fullName evidence="2">Catechol 2,3-dioxygenase</fullName>
    </submittedName>
</protein>
<dbReference type="InterPro" id="IPR037523">
    <property type="entry name" value="VOC_core"/>
</dbReference>
<dbReference type="PANTHER" id="PTHR36437:SF2">
    <property type="entry name" value="GLYOXALASE_BLEOMYCIN RESISTANCE PROTEIN_DIOXYGENASE"/>
    <property type="match status" value="1"/>
</dbReference>
<dbReference type="AlphaFoldDB" id="A0A1H7GQN0"/>
<dbReference type="RefSeq" id="WP_091619207.1">
    <property type="nucleotide sequence ID" value="NZ_FNZN01000001.1"/>
</dbReference>
<dbReference type="EMBL" id="FNZN01000001">
    <property type="protein sequence ID" value="SEK39817.1"/>
    <property type="molecule type" value="Genomic_DNA"/>
</dbReference>
<evidence type="ECO:0000259" key="1">
    <source>
        <dbReference type="PROSITE" id="PS51819"/>
    </source>
</evidence>
<dbReference type="Pfam" id="PF00903">
    <property type="entry name" value="Glyoxalase"/>
    <property type="match status" value="1"/>
</dbReference>
<keyword evidence="2" id="KW-0223">Dioxygenase</keyword>
<dbReference type="PROSITE" id="PS51819">
    <property type="entry name" value="VOC"/>
    <property type="match status" value="1"/>
</dbReference>
<organism evidence="2 3">
    <name type="scientific">Maribacter orientalis</name>
    <dbReference type="NCBI Taxonomy" id="228957"/>
    <lineage>
        <taxon>Bacteria</taxon>
        <taxon>Pseudomonadati</taxon>
        <taxon>Bacteroidota</taxon>
        <taxon>Flavobacteriia</taxon>
        <taxon>Flavobacteriales</taxon>
        <taxon>Flavobacteriaceae</taxon>
        <taxon>Maribacter</taxon>
    </lineage>
</organism>
<proteinExistence type="predicted"/>
<dbReference type="CDD" id="cd07263">
    <property type="entry name" value="VOC_like"/>
    <property type="match status" value="1"/>
</dbReference>